<dbReference type="GO" id="GO:0030976">
    <property type="term" value="F:thiamine pyrophosphate binding"/>
    <property type="evidence" value="ECO:0007669"/>
    <property type="project" value="UniProtKB-UniRule"/>
</dbReference>
<evidence type="ECO:0000256" key="2">
    <source>
        <dbReference type="ARBA" id="ARBA00011081"/>
    </source>
</evidence>
<dbReference type="SUPFAM" id="SSF52518">
    <property type="entry name" value="Thiamin diphosphate-binding fold (THDP-binding)"/>
    <property type="match status" value="2"/>
</dbReference>
<dbReference type="EC" id="2.2.1.7" evidence="10"/>
<feature type="domain" description="Transketolase-like pyrimidine-binding" evidence="11">
    <location>
        <begin position="310"/>
        <end position="476"/>
    </location>
</feature>
<dbReference type="AlphaFoldDB" id="A0A7Z7PQC5"/>
<comment type="catalytic activity">
    <reaction evidence="10">
        <text>D-glyceraldehyde 3-phosphate + pyruvate + H(+) = 1-deoxy-D-xylulose 5-phosphate + CO2</text>
        <dbReference type="Rhea" id="RHEA:12605"/>
        <dbReference type="ChEBI" id="CHEBI:15361"/>
        <dbReference type="ChEBI" id="CHEBI:15378"/>
        <dbReference type="ChEBI" id="CHEBI:16526"/>
        <dbReference type="ChEBI" id="CHEBI:57792"/>
        <dbReference type="ChEBI" id="CHEBI:59776"/>
        <dbReference type="EC" id="2.2.1.7"/>
    </reaction>
</comment>
<reference evidence="12 13" key="1">
    <citation type="submission" date="2017-01" db="EMBL/GenBank/DDBJ databases">
        <authorList>
            <person name="Erauso G."/>
        </authorList>
    </citation>
    <scope>NUCLEOTIDE SEQUENCE [LARGE SCALE GENOMIC DNA]</scope>
    <source>
        <strain evidence="12">MESINF1</strain>
    </source>
</reference>
<feature type="binding site" evidence="10">
    <location>
        <position position="142"/>
    </location>
    <ligand>
        <name>Mg(2+)</name>
        <dbReference type="ChEBI" id="CHEBI:18420"/>
    </ligand>
</feature>
<comment type="pathway">
    <text evidence="1 10">Metabolic intermediate biosynthesis; 1-deoxy-D-xylulose 5-phosphate biosynthesis; 1-deoxy-D-xylulose 5-phosphate from D-glyceraldehyde 3-phosphate and pyruvate: step 1/1.</text>
</comment>
<dbReference type="PANTHER" id="PTHR43322:SF5">
    <property type="entry name" value="1-DEOXY-D-XYLULOSE-5-PHOSPHATE SYNTHASE, CHLOROPLASTIC"/>
    <property type="match status" value="1"/>
</dbReference>
<evidence type="ECO:0000256" key="10">
    <source>
        <dbReference type="HAMAP-Rule" id="MF_00315"/>
    </source>
</evidence>
<dbReference type="InterPro" id="IPR029061">
    <property type="entry name" value="THDP-binding"/>
</dbReference>
<dbReference type="CDD" id="cd02007">
    <property type="entry name" value="TPP_DXS"/>
    <property type="match status" value="1"/>
</dbReference>
<comment type="subunit">
    <text evidence="3 10">Homodimer.</text>
</comment>
<feature type="binding site" evidence="10">
    <location>
        <begin position="143"/>
        <end position="144"/>
    </location>
    <ligand>
        <name>thiamine diphosphate</name>
        <dbReference type="ChEBI" id="CHEBI:58937"/>
    </ligand>
</feature>
<evidence type="ECO:0000313" key="13">
    <source>
        <dbReference type="Proteomes" id="UP000250796"/>
    </source>
</evidence>
<dbReference type="GO" id="GO:0019288">
    <property type="term" value="P:isopentenyl diphosphate biosynthetic process, methylerythritol 4-phosphate pathway"/>
    <property type="evidence" value="ECO:0007669"/>
    <property type="project" value="TreeGrafter"/>
</dbReference>
<dbReference type="Gene3D" id="3.40.50.970">
    <property type="match status" value="2"/>
</dbReference>
<evidence type="ECO:0000313" key="12">
    <source>
        <dbReference type="EMBL" id="SSC11626.1"/>
    </source>
</evidence>
<proteinExistence type="inferred from homology"/>
<keyword evidence="13" id="KW-1185">Reference proteome</keyword>
<dbReference type="SUPFAM" id="SSF52922">
    <property type="entry name" value="TK C-terminal domain-like"/>
    <property type="match status" value="1"/>
</dbReference>
<keyword evidence="5 10" id="KW-0479">Metal-binding</keyword>
<organism evidence="12 13">
    <name type="scientific">Mesotoga infera</name>
    <dbReference type="NCBI Taxonomy" id="1236046"/>
    <lineage>
        <taxon>Bacteria</taxon>
        <taxon>Thermotogati</taxon>
        <taxon>Thermotogota</taxon>
        <taxon>Thermotogae</taxon>
        <taxon>Kosmotogales</taxon>
        <taxon>Kosmotogaceae</taxon>
        <taxon>Mesotoga</taxon>
    </lineage>
</organism>
<keyword evidence="4 10" id="KW-0808">Transferase</keyword>
<accession>A0A7Z7PQC5</accession>
<dbReference type="NCBIfam" id="TIGR00204">
    <property type="entry name" value="dxs"/>
    <property type="match status" value="1"/>
</dbReference>
<dbReference type="Pfam" id="PF02779">
    <property type="entry name" value="Transket_pyr"/>
    <property type="match status" value="1"/>
</dbReference>
<evidence type="ECO:0000259" key="11">
    <source>
        <dbReference type="SMART" id="SM00861"/>
    </source>
</evidence>
<dbReference type="HAMAP" id="MF_00315">
    <property type="entry name" value="DXP_synth"/>
    <property type="match status" value="1"/>
</dbReference>
<evidence type="ECO:0000256" key="8">
    <source>
        <dbReference type="ARBA" id="ARBA00023052"/>
    </source>
</evidence>
<feature type="binding site" evidence="10">
    <location>
        <position position="171"/>
    </location>
    <ligand>
        <name>Mg(2+)</name>
        <dbReference type="ChEBI" id="CHEBI:18420"/>
    </ligand>
</feature>
<evidence type="ECO:0000256" key="9">
    <source>
        <dbReference type="ARBA" id="ARBA00023229"/>
    </source>
</evidence>
<dbReference type="PANTHER" id="PTHR43322">
    <property type="entry name" value="1-D-DEOXYXYLULOSE 5-PHOSPHATE SYNTHASE-RELATED"/>
    <property type="match status" value="1"/>
</dbReference>
<comment type="caution">
    <text evidence="10">Lacks conserved residue(s) required for the propagation of feature annotation.</text>
</comment>
<dbReference type="GO" id="GO:0008661">
    <property type="term" value="F:1-deoxy-D-xylulose-5-phosphate synthase activity"/>
    <property type="evidence" value="ECO:0007669"/>
    <property type="project" value="UniProtKB-UniRule"/>
</dbReference>
<comment type="cofactor">
    <cofactor evidence="10">
        <name>Mg(2+)</name>
        <dbReference type="ChEBI" id="CHEBI:18420"/>
    </cofactor>
    <text evidence="10">Binds 1 Mg(2+) ion per subunit.</text>
</comment>
<sequence>MNESPLFRRLKDYTYPQLAMLAEEIRETITSVVATNTGHLASNLGTVELTLALYRVFDPDRDIIIWDTGHQAYTHKILTGRYGSFRSLRKKGGLSGFLKVSESPYDRFGAGHVGTALPAALGMEKSDELFRISRNIIVVAGDGAITSGMALEALNQMKDLGSKIKVIMNDNGMSIGKNVGSLSSAMAEMRLNPFYREIKGDLKNTLETMRLGGLEQFLSKIKSGLKATILGGNVFEDMGLNYIGPVGGHDIQEMETLFNAIKEIDEPFFVHVVTKKGKGLEYAEKNPTRFHSVGKIDPESGEKLFDSAEVSYSDVFGRTLTELASLDPSIVAITAAMPDGTGLSGFMEKFPARFYDLGITEQLCTTFAAGMAISHSKPVFAVYSTFLQRAFDQLAHDVALQDLPVLFAIDRAGIVGQDGPTHNGIFDIAFLSMLPNMRVLSPSSVQELSNMLYTLLLKKGMEHPTAIRYPREAEIISLEEVLSSMKEIDLWKWEEIMHGEGGTILATGSMVSRSYEVALKYGYSLYNCRSIKPLDESTLEYIFGKYDTIVCVEEGIKRGGFGSSIALEAIERGYTGKIDIVAIDDCFSPHGTRDEILSELGLDARGIEKTISKLRGEKNASDYGIR</sequence>
<dbReference type="InterPro" id="IPR020826">
    <property type="entry name" value="Transketolase_BS"/>
</dbReference>
<evidence type="ECO:0000256" key="1">
    <source>
        <dbReference type="ARBA" id="ARBA00004980"/>
    </source>
</evidence>
<gene>
    <name evidence="10 12" type="primary">dxs</name>
    <name evidence="12" type="ORF">MESINF_0177</name>
</gene>
<feature type="binding site" evidence="10">
    <location>
        <position position="361"/>
    </location>
    <ligand>
        <name>thiamine diphosphate</name>
        <dbReference type="ChEBI" id="CHEBI:58937"/>
    </ligand>
</feature>
<dbReference type="Gene3D" id="3.40.50.920">
    <property type="match status" value="1"/>
</dbReference>
<dbReference type="InterPro" id="IPR005477">
    <property type="entry name" value="Dxylulose-5-P_synthase"/>
</dbReference>
<dbReference type="GO" id="GO:0009228">
    <property type="term" value="P:thiamine biosynthetic process"/>
    <property type="evidence" value="ECO:0007669"/>
    <property type="project" value="UniProtKB-UniRule"/>
</dbReference>
<dbReference type="InterPro" id="IPR033248">
    <property type="entry name" value="Transketolase_C"/>
</dbReference>
<comment type="similarity">
    <text evidence="2 10">Belongs to the transketolase family. DXPS subfamily.</text>
</comment>
<dbReference type="KEGG" id="minf:MESINF_0177"/>
<dbReference type="InterPro" id="IPR005475">
    <property type="entry name" value="Transketolase-like_Pyr-bd"/>
</dbReference>
<dbReference type="Proteomes" id="UP000250796">
    <property type="component" value="Chromosome MESINF"/>
</dbReference>
<keyword evidence="9 10" id="KW-0414">Isoprene biosynthesis</keyword>
<evidence type="ECO:0000256" key="3">
    <source>
        <dbReference type="ARBA" id="ARBA00011738"/>
    </source>
</evidence>
<dbReference type="PROSITE" id="PS00802">
    <property type="entry name" value="TRANSKETOLASE_2"/>
    <property type="match status" value="1"/>
</dbReference>
<dbReference type="RefSeq" id="WP_169698075.1">
    <property type="nucleotide sequence ID" value="NZ_LS974202.1"/>
</dbReference>
<feature type="binding site" evidence="10">
    <location>
        <position position="70"/>
    </location>
    <ligand>
        <name>thiamine diphosphate</name>
        <dbReference type="ChEBI" id="CHEBI:58937"/>
    </ligand>
</feature>
<dbReference type="InterPro" id="IPR009014">
    <property type="entry name" value="Transketo_C/PFOR_II"/>
</dbReference>
<keyword evidence="8 10" id="KW-0786">Thiamine pyrophosphate</keyword>
<dbReference type="GO" id="GO:0000287">
    <property type="term" value="F:magnesium ion binding"/>
    <property type="evidence" value="ECO:0007669"/>
    <property type="project" value="UniProtKB-UniRule"/>
</dbReference>
<name>A0A7Z7PQC5_9BACT</name>
<feature type="binding site" evidence="10">
    <location>
        <position position="171"/>
    </location>
    <ligand>
        <name>thiamine diphosphate</name>
        <dbReference type="ChEBI" id="CHEBI:58937"/>
    </ligand>
</feature>
<dbReference type="GO" id="GO:0016114">
    <property type="term" value="P:terpenoid biosynthetic process"/>
    <property type="evidence" value="ECO:0007669"/>
    <property type="project" value="UniProtKB-UniRule"/>
</dbReference>
<dbReference type="EMBL" id="LS974202">
    <property type="protein sequence ID" value="SSC11626.1"/>
    <property type="molecule type" value="Genomic_DNA"/>
</dbReference>
<dbReference type="GO" id="GO:0005829">
    <property type="term" value="C:cytosol"/>
    <property type="evidence" value="ECO:0007669"/>
    <property type="project" value="TreeGrafter"/>
</dbReference>
<dbReference type="SMART" id="SM00861">
    <property type="entry name" value="Transket_pyr"/>
    <property type="match status" value="1"/>
</dbReference>
<evidence type="ECO:0000256" key="7">
    <source>
        <dbReference type="ARBA" id="ARBA00022977"/>
    </source>
</evidence>
<evidence type="ECO:0000256" key="5">
    <source>
        <dbReference type="ARBA" id="ARBA00022723"/>
    </source>
</evidence>
<keyword evidence="6 10" id="KW-0460">Magnesium</keyword>
<dbReference type="NCBIfam" id="NF003933">
    <property type="entry name" value="PRK05444.2-2"/>
    <property type="match status" value="1"/>
</dbReference>
<evidence type="ECO:0000256" key="4">
    <source>
        <dbReference type="ARBA" id="ARBA00022679"/>
    </source>
</evidence>
<protein>
    <recommendedName>
        <fullName evidence="10">1-deoxy-D-xylulose-5-phosphate synthase</fullName>
        <ecNumber evidence="10">2.2.1.7</ecNumber>
    </recommendedName>
    <alternativeName>
        <fullName evidence="10">1-deoxyxylulose-5-phosphate synthase</fullName>
        <shortName evidence="10">DXP synthase</shortName>
        <shortName evidence="10">DXPS</shortName>
    </alternativeName>
</protein>
<dbReference type="UniPathway" id="UPA00064">
    <property type="reaction ID" value="UER00091"/>
</dbReference>
<comment type="cofactor">
    <cofactor evidence="10">
        <name>thiamine diphosphate</name>
        <dbReference type="ChEBI" id="CHEBI:58937"/>
    </cofactor>
    <text evidence="10">Binds 1 thiamine pyrophosphate per subunit.</text>
</comment>
<evidence type="ECO:0000256" key="6">
    <source>
        <dbReference type="ARBA" id="ARBA00022842"/>
    </source>
</evidence>
<dbReference type="Pfam" id="PF02780">
    <property type="entry name" value="Transketolase_C"/>
    <property type="match status" value="1"/>
</dbReference>
<comment type="function">
    <text evidence="10">Catalyzes the acyloin condensation reaction between C atoms 2 and 3 of pyruvate and glyceraldehyde 3-phosphate to yield 1-deoxy-D-xylulose-5-phosphate (DXP).</text>
</comment>
<dbReference type="Pfam" id="PF13292">
    <property type="entry name" value="DXP_synthase_N"/>
    <property type="match status" value="1"/>
</dbReference>
<dbReference type="CDD" id="cd07033">
    <property type="entry name" value="TPP_PYR_DXS_TK_like"/>
    <property type="match status" value="1"/>
</dbReference>
<keyword evidence="7 10" id="KW-0784">Thiamine biosynthesis</keyword>